<gene>
    <name evidence="1" type="ORF">CHRIB12_LOCUS17095</name>
</gene>
<reference evidence="1" key="1">
    <citation type="submission" date="2020-05" db="EMBL/GenBank/DDBJ databases">
        <authorList>
            <person name="Rincon C."/>
            <person name="Sanders R I."/>
            <person name="Robbins C."/>
            <person name="Chaturvedi A."/>
        </authorList>
    </citation>
    <scope>NUCLEOTIDE SEQUENCE</scope>
    <source>
        <strain evidence="1">CHB12</strain>
    </source>
</reference>
<dbReference type="OrthoDB" id="2362230at2759"/>
<sequence length="508" mass="59349">MVQSNGADGTNVIFQRFTINTRFSRRPSIFNNDNTPKRCETDIVRYLPVEILIQIFNNVFPVDLMRIGDDFEDFIIFCEIERIILRLTCRKWNNIIINLIKHASFDIFKIKKCKLGYVVPPPNLKKLEITDSRYLHANSCDPYSLYNPYNWSSRLGRSDINEWLINNKRLNCLKVLHLRGCVDFTVCGLTNLYEQLIELSIVDCPKITVESLKYMLKHMKNLKTLTINTDKFFSSEVYKTINLFLPKLNNLRLIIPCQCCISSSRRDIIIQITDLSCLPTIISNLTISQKIPSYDNHIFHILSSTPPPNSLRRLDVSNCFFLKDLFDITPTLTHLTVSYPSFPRNAIKLPSTLEYLNISGYVRDSPYTSESTNFCDYSKKWIDMFPEDAPSLRTLILHLYASPERLFSAILKFSNTIRHLDCRILLSHMSDICMCENPCHLGRQLHFNMIRELKNLKELKFHSRLEKDEIENFPVSLKKLWIINVFNNRSLIDFANRRGIEVLELHQI</sequence>
<comment type="caution">
    <text evidence="1">The sequence shown here is derived from an EMBL/GenBank/DDBJ whole genome shotgun (WGS) entry which is preliminary data.</text>
</comment>
<protein>
    <recommendedName>
        <fullName evidence="3">F-box domain-containing protein</fullName>
    </recommendedName>
</protein>
<accession>A0A915ZMW7</accession>
<evidence type="ECO:0000313" key="1">
    <source>
        <dbReference type="EMBL" id="CAB5380430.1"/>
    </source>
</evidence>
<dbReference type="AlphaFoldDB" id="A0A915ZMW7"/>
<dbReference type="EMBL" id="CAGKOT010000042">
    <property type="protein sequence ID" value="CAB5380430.1"/>
    <property type="molecule type" value="Genomic_DNA"/>
</dbReference>
<organism evidence="1 2">
    <name type="scientific">Rhizophagus irregularis</name>
    <dbReference type="NCBI Taxonomy" id="588596"/>
    <lineage>
        <taxon>Eukaryota</taxon>
        <taxon>Fungi</taxon>
        <taxon>Fungi incertae sedis</taxon>
        <taxon>Mucoromycota</taxon>
        <taxon>Glomeromycotina</taxon>
        <taxon>Glomeromycetes</taxon>
        <taxon>Glomerales</taxon>
        <taxon>Glomeraceae</taxon>
        <taxon>Rhizophagus</taxon>
    </lineage>
</organism>
<evidence type="ECO:0000313" key="2">
    <source>
        <dbReference type="Proteomes" id="UP000684084"/>
    </source>
</evidence>
<dbReference type="VEuPathDB" id="FungiDB:RhiirFUN_022146"/>
<name>A0A915ZMW7_9GLOM</name>
<evidence type="ECO:0008006" key="3">
    <source>
        <dbReference type="Google" id="ProtNLM"/>
    </source>
</evidence>
<dbReference type="Proteomes" id="UP000684084">
    <property type="component" value="Unassembled WGS sequence"/>
</dbReference>
<proteinExistence type="predicted"/>